<accession>A0ABT8Y6E6</accession>
<dbReference type="SMART" id="SM00138">
    <property type="entry name" value="MeTrc"/>
    <property type="match status" value="1"/>
</dbReference>
<dbReference type="EMBL" id="JAUOTP010000001">
    <property type="protein sequence ID" value="MDO6413250.1"/>
    <property type="molecule type" value="Genomic_DNA"/>
</dbReference>
<dbReference type="PANTHER" id="PTHR24422">
    <property type="entry name" value="CHEMOTAXIS PROTEIN METHYLTRANSFERASE"/>
    <property type="match status" value="1"/>
</dbReference>
<evidence type="ECO:0000313" key="6">
    <source>
        <dbReference type="Proteomes" id="UP001169764"/>
    </source>
</evidence>
<evidence type="ECO:0000313" key="5">
    <source>
        <dbReference type="EMBL" id="MDO6413250.1"/>
    </source>
</evidence>
<dbReference type="SUPFAM" id="SSF53335">
    <property type="entry name" value="S-adenosyl-L-methionine-dependent methyltransferases"/>
    <property type="match status" value="1"/>
</dbReference>
<dbReference type="InterPro" id="IPR022642">
    <property type="entry name" value="CheR_C"/>
</dbReference>
<evidence type="ECO:0000256" key="2">
    <source>
        <dbReference type="ARBA" id="ARBA00022679"/>
    </source>
</evidence>
<dbReference type="InterPro" id="IPR050903">
    <property type="entry name" value="Bact_Chemotaxis_MeTrfase"/>
</dbReference>
<feature type="domain" description="CheR-type methyltransferase" evidence="4">
    <location>
        <begin position="1"/>
        <end position="258"/>
    </location>
</feature>
<evidence type="ECO:0000256" key="1">
    <source>
        <dbReference type="ARBA" id="ARBA00022603"/>
    </source>
</evidence>
<evidence type="ECO:0000256" key="3">
    <source>
        <dbReference type="ARBA" id="ARBA00022691"/>
    </source>
</evidence>
<dbReference type="Gene3D" id="3.40.50.150">
    <property type="entry name" value="Vaccinia Virus protein VP39"/>
    <property type="match status" value="1"/>
</dbReference>
<dbReference type="InterPro" id="IPR029063">
    <property type="entry name" value="SAM-dependent_MTases_sf"/>
</dbReference>
<dbReference type="Proteomes" id="UP001169764">
    <property type="component" value="Unassembled WGS sequence"/>
</dbReference>
<dbReference type="RefSeq" id="WP_303539562.1">
    <property type="nucleotide sequence ID" value="NZ_JAUOTP010000001.1"/>
</dbReference>
<proteinExistence type="predicted"/>
<reference evidence="5" key="1">
    <citation type="submission" date="2023-07" db="EMBL/GenBank/DDBJ databases">
        <authorList>
            <person name="Kim M."/>
        </authorList>
    </citation>
    <scope>NUCLEOTIDE SEQUENCE</scope>
    <source>
        <strain evidence="5">BIUV-7</strain>
    </source>
</reference>
<dbReference type="PROSITE" id="PS50123">
    <property type="entry name" value="CHER"/>
    <property type="match status" value="1"/>
</dbReference>
<keyword evidence="2" id="KW-0808">Transferase</keyword>
<dbReference type="CDD" id="cd02440">
    <property type="entry name" value="AdoMet_MTases"/>
    <property type="match status" value="1"/>
</dbReference>
<evidence type="ECO:0000259" key="4">
    <source>
        <dbReference type="PROSITE" id="PS50123"/>
    </source>
</evidence>
<dbReference type="Pfam" id="PF01739">
    <property type="entry name" value="CheR"/>
    <property type="match status" value="1"/>
</dbReference>
<sequence>MDMSPLAAGAFSKLLERATGQELLAARRWRIETALGPVLKAEGLDSLDQLATRLGRAEEGRLIQDVVEALLNHETSFFRDIAAFRSFADEALPAIAERRIDTRRLRIWSAGCSTGQEAYSLAIQLHRATERWQDWDVSILATDVSPQAISRAREGLYGQLEIQRGLPIGDMLGWFEPEAESWRAKMELRRTIAFAVHNLMEAAPAGRFDIVLCRNVLLYFPIATRRSVLDRIAQSMAPDGLLFLGAGETVLGQSDAFEADRELRGFYRLKGWQAAQD</sequence>
<dbReference type="InterPro" id="IPR000780">
    <property type="entry name" value="CheR_MeTrfase"/>
</dbReference>
<organism evidence="5 6">
    <name type="scientific">Sphingomonas natans</name>
    <dbReference type="NCBI Taxonomy" id="3063330"/>
    <lineage>
        <taxon>Bacteria</taxon>
        <taxon>Pseudomonadati</taxon>
        <taxon>Pseudomonadota</taxon>
        <taxon>Alphaproteobacteria</taxon>
        <taxon>Sphingomonadales</taxon>
        <taxon>Sphingomonadaceae</taxon>
        <taxon>Sphingomonas</taxon>
    </lineage>
</organism>
<keyword evidence="6" id="KW-1185">Reference proteome</keyword>
<comment type="caution">
    <text evidence="5">The sequence shown here is derived from an EMBL/GenBank/DDBJ whole genome shotgun (WGS) entry which is preliminary data.</text>
</comment>
<keyword evidence="1" id="KW-0489">Methyltransferase</keyword>
<keyword evidence="3" id="KW-0949">S-adenosyl-L-methionine</keyword>
<dbReference type="PRINTS" id="PR00996">
    <property type="entry name" value="CHERMTFRASE"/>
</dbReference>
<dbReference type="PANTHER" id="PTHR24422:SF19">
    <property type="entry name" value="CHEMOTAXIS PROTEIN METHYLTRANSFERASE"/>
    <property type="match status" value="1"/>
</dbReference>
<gene>
    <name evidence="5" type="ORF">Q4F19_02545</name>
</gene>
<protein>
    <submittedName>
        <fullName evidence="5">Protein-glutamate O-methyltransferase CheR</fullName>
    </submittedName>
</protein>
<name>A0ABT8Y6E6_9SPHN</name>